<evidence type="ECO:0000256" key="1">
    <source>
        <dbReference type="SAM" id="MobiDB-lite"/>
    </source>
</evidence>
<proteinExistence type="predicted"/>
<accession>A0A183GD37</accession>
<protein>
    <submittedName>
        <fullName evidence="2 4">Uncharacterized protein</fullName>
    </submittedName>
</protein>
<feature type="region of interest" description="Disordered" evidence="1">
    <location>
        <begin position="126"/>
        <end position="150"/>
    </location>
</feature>
<dbReference type="WBParaSite" id="HPBE_0002013001-mRNA-1">
    <property type="protein sequence ID" value="HPBE_0002013001-mRNA-1"/>
    <property type="gene ID" value="HPBE_0002013001"/>
</dbReference>
<reference evidence="2 3" key="1">
    <citation type="submission" date="2018-11" db="EMBL/GenBank/DDBJ databases">
        <authorList>
            <consortium name="Pathogen Informatics"/>
        </authorList>
    </citation>
    <scope>NUCLEOTIDE SEQUENCE [LARGE SCALE GENOMIC DNA]</scope>
</reference>
<evidence type="ECO:0000313" key="3">
    <source>
        <dbReference type="Proteomes" id="UP000050761"/>
    </source>
</evidence>
<gene>
    <name evidence="2" type="ORF">HPBE_LOCUS20127</name>
</gene>
<reference evidence="4" key="2">
    <citation type="submission" date="2019-09" db="UniProtKB">
        <authorList>
            <consortium name="WormBaseParasite"/>
        </authorList>
    </citation>
    <scope>IDENTIFICATION</scope>
</reference>
<sequence>MTQSIRAECPSPSRSDPTLCGRNRLEGLAHASQRLLGHPQAERSPLEVSCFVRLSESVATWLLLTPIADLCPGPVARETVRATEDKVFDFMRTKDRHINDPISTNTTRLLTPLRKLERISITCNGATQRRSRGTHQDNPGEDTHAQGDDAQMDDDGIEGCILKFVTLVHLFINIFVS</sequence>
<feature type="region of interest" description="Disordered" evidence="1">
    <location>
        <begin position="1"/>
        <end position="20"/>
    </location>
</feature>
<dbReference type="Proteomes" id="UP000050761">
    <property type="component" value="Unassembled WGS sequence"/>
</dbReference>
<accession>A0A3P8F2T3</accession>
<dbReference type="AlphaFoldDB" id="A0A183GD37"/>
<keyword evidence="3" id="KW-1185">Reference proteome</keyword>
<name>A0A183GD37_HELPZ</name>
<organism evidence="3 4">
    <name type="scientific">Heligmosomoides polygyrus</name>
    <name type="common">Parasitic roundworm</name>
    <dbReference type="NCBI Taxonomy" id="6339"/>
    <lineage>
        <taxon>Eukaryota</taxon>
        <taxon>Metazoa</taxon>
        <taxon>Ecdysozoa</taxon>
        <taxon>Nematoda</taxon>
        <taxon>Chromadorea</taxon>
        <taxon>Rhabditida</taxon>
        <taxon>Rhabditina</taxon>
        <taxon>Rhabditomorpha</taxon>
        <taxon>Strongyloidea</taxon>
        <taxon>Heligmosomidae</taxon>
        <taxon>Heligmosomoides</taxon>
    </lineage>
</organism>
<evidence type="ECO:0000313" key="2">
    <source>
        <dbReference type="EMBL" id="VDP18389.1"/>
    </source>
</evidence>
<evidence type="ECO:0000313" key="4">
    <source>
        <dbReference type="WBParaSite" id="HPBE_0002013001-mRNA-1"/>
    </source>
</evidence>
<dbReference type="EMBL" id="UZAH01031884">
    <property type="protein sequence ID" value="VDP18389.1"/>
    <property type="molecule type" value="Genomic_DNA"/>
</dbReference>